<comment type="subcellular location">
    <subcellularLocation>
        <location evidence="2 19">Cell membrane</location>
        <topology evidence="2 19">Single-pass membrane protein</topology>
    </subcellularLocation>
</comment>
<evidence type="ECO:0000256" key="2">
    <source>
        <dbReference type="ARBA" id="ARBA00004162"/>
    </source>
</evidence>
<evidence type="ECO:0000256" key="15">
    <source>
        <dbReference type="ARBA" id="ARBA00023136"/>
    </source>
</evidence>
<keyword evidence="10 19" id="KW-0808">Transferase</keyword>
<dbReference type="GO" id="GO:0019386">
    <property type="term" value="P:methanogenesis, from carbon dioxide"/>
    <property type="evidence" value="ECO:0007669"/>
    <property type="project" value="UniProtKB-UniRule"/>
</dbReference>
<dbReference type="NCBIfam" id="TIGR04166">
    <property type="entry name" value="methano_MtrB"/>
    <property type="match status" value="1"/>
</dbReference>
<evidence type="ECO:0000256" key="5">
    <source>
        <dbReference type="ARBA" id="ARBA00011616"/>
    </source>
</evidence>
<evidence type="ECO:0000256" key="14">
    <source>
        <dbReference type="ARBA" id="ARBA00022994"/>
    </source>
</evidence>
<evidence type="ECO:0000256" key="11">
    <source>
        <dbReference type="ARBA" id="ARBA00022692"/>
    </source>
</evidence>
<evidence type="ECO:0000313" key="20">
    <source>
        <dbReference type="EMBL" id="ADP77579.1"/>
    </source>
</evidence>
<evidence type="ECO:0000256" key="1">
    <source>
        <dbReference type="ARBA" id="ARBA00002533"/>
    </source>
</evidence>
<evidence type="ECO:0000256" key="19">
    <source>
        <dbReference type="HAMAP-Rule" id="MF_01094"/>
    </source>
</evidence>
<evidence type="ECO:0000256" key="3">
    <source>
        <dbReference type="ARBA" id="ARBA00004839"/>
    </source>
</evidence>
<dbReference type="EMBL" id="CP002278">
    <property type="protein sequence ID" value="ADP77579.1"/>
    <property type="molecule type" value="Genomic_DNA"/>
</dbReference>
<evidence type="ECO:0000256" key="4">
    <source>
        <dbReference type="ARBA" id="ARBA00010027"/>
    </source>
</evidence>
<evidence type="ECO:0000256" key="13">
    <source>
        <dbReference type="ARBA" id="ARBA00022989"/>
    </source>
</evidence>
<keyword evidence="12 19" id="KW-1278">Translocase</keyword>
<organism evidence="20 21">
    <name type="scientific">Methanothermus fervidus (strain ATCC 43054 / DSM 2088 / JCM 10308 / V24 S)</name>
    <dbReference type="NCBI Taxonomy" id="523846"/>
    <lineage>
        <taxon>Archaea</taxon>
        <taxon>Methanobacteriati</taxon>
        <taxon>Methanobacteriota</taxon>
        <taxon>Methanomada group</taxon>
        <taxon>Methanobacteria</taxon>
        <taxon>Methanobacteriales</taxon>
        <taxon>Methanothermaceae</taxon>
        <taxon>Methanothermus</taxon>
    </lineage>
</organism>
<comment type="pathway">
    <text evidence="3 19">One-carbon metabolism; methanogenesis from CO(2); methyl-coenzyme M from 5,10-methylene-5,6,7,8-tetrahydromethanopterin: step 2/2.</text>
</comment>
<protein>
    <recommendedName>
        <fullName evidence="6 19">Tetrahydromethanopterin S-methyltransferase subunit B</fullName>
        <ecNumber evidence="18 19">7.2.1.4</ecNumber>
    </recommendedName>
    <alternativeName>
        <fullName evidence="16 19">N5-methyltetrahydromethanopterin--coenzyme M methyltransferase subunit B</fullName>
    </alternativeName>
</protein>
<dbReference type="AlphaFoldDB" id="E3GZ47"/>
<dbReference type="Pfam" id="PF05440">
    <property type="entry name" value="MtrB"/>
    <property type="match status" value="1"/>
</dbReference>
<evidence type="ECO:0000256" key="10">
    <source>
        <dbReference type="ARBA" id="ARBA00022679"/>
    </source>
</evidence>
<evidence type="ECO:0000256" key="6">
    <source>
        <dbReference type="ARBA" id="ARBA00015127"/>
    </source>
</evidence>
<name>E3GZ47_METFV</name>
<reference evidence="20 21" key="1">
    <citation type="journal article" date="2010" name="Stand. Genomic Sci.">
        <title>Complete genome sequence of Methanothermus fervidus type strain (V24S).</title>
        <authorList>
            <person name="Anderson I."/>
            <person name="Djao O.D."/>
            <person name="Misra M."/>
            <person name="Chertkov O."/>
            <person name="Nolan M."/>
            <person name="Lucas S."/>
            <person name="Lapidus A."/>
            <person name="Del Rio T.G."/>
            <person name="Tice H."/>
            <person name="Cheng J.F."/>
            <person name="Tapia R."/>
            <person name="Han C."/>
            <person name="Goodwin L."/>
            <person name="Pitluck S."/>
            <person name="Liolios K."/>
            <person name="Ivanova N."/>
            <person name="Mavromatis K."/>
            <person name="Mikhailova N."/>
            <person name="Pati A."/>
            <person name="Brambilla E."/>
            <person name="Chen A."/>
            <person name="Palaniappan K."/>
            <person name="Land M."/>
            <person name="Hauser L."/>
            <person name="Chang Y.J."/>
            <person name="Jeffries C.D."/>
            <person name="Sikorski J."/>
            <person name="Spring S."/>
            <person name="Rohde M."/>
            <person name="Eichinger K."/>
            <person name="Huber H."/>
            <person name="Wirth R."/>
            <person name="Goker M."/>
            <person name="Detter J.C."/>
            <person name="Woyke T."/>
            <person name="Bristow J."/>
            <person name="Eisen J.A."/>
            <person name="Markowitz V."/>
            <person name="Hugenholtz P."/>
            <person name="Klenk H.P."/>
            <person name="Kyrpides N.C."/>
        </authorList>
    </citation>
    <scope>NUCLEOTIDE SEQUENCE [LARGE SCALE GENOMIC DNA]</scope>
    <source>
        <strain evidence="21">ATCC 43054 / DSM 2088 / JCM 10308 / V24 S</strain>
    </source>
</reference>
<evidence type="ECO:0000256" key="9">
    <source>
        <dbReference type="ARBA" id="ARBA00022603"/>
    </source>
</evidence>
<keyword evidence="7 19" id="KW-1003">Cell membrane</keyword>
<dbReference type="GO" id="GO:0005886">
    <property type="term" value="C:plasma membrane"/>
    <property type="evidence" value="ECO:0007669"/>
    <property type="project" value="UniProtKB-SubCell"/>
</dbReference>
<evidence type="ECO:0000256" key="18">
    <source>
        <dbReference type="ARBA" id="ARBA00044970"/>
    </source>
</evidence>
<keyword evidence="15 19" id="KW-0472">Membrane</keyword>
<sequence length="105" mass="11501">MEMLPFIHVAPEFNLALDPSAGVISTALGRDVIVLSMDDLNKELDKLEVAVDNLYNSLDPNTIPPESYPGREGIYITQGKITNMIYGFVFGLIVFALILLKFGGV</sequence>
<feature type="transmembrane region" description="Helical" evidence="19">
    <location>
        <begin position="84"/>
        <end position="103"/>
    </location>
</feature>
<evidence type="ECO:0000256" key="7">
    <source>
        <dbReference type="ARBA" id="ARBA00022475"/>
    </source>
</evidence>
<keyword evidence="14 19" id="KW-0484">Methanogenesis</keyword>
<evidence type="ECO:0000256" key="16">
    <source>
        <dbReference type="ARBA" id="ARBA00029818"/>
    </source>
</evidence>
<evidence type="ECO:0000256" key="8">
    <source>
        <dbReference type="ARBA" id="ARBA00022563"/>
    </source>
</evidence>
<comment type="catalytic activity">
    <reaction evidence="17 19">
        <text>5-methyl-5,6,7,8-tetrahydromethanopterin + coenzyme M + 2 Na(+)(in) = 5,6,7,8-tetrahydromethanopterin + methyl-coenzyme M + 2 Na(+)(out)</text>
        <dbReference type="Rhea" id="RHEA:53492"/>
        <dbReference type="ChEBI" id="CHEBI:29101"/>
        <dbReference type="ChEBI" id="CHEBI:58103"/>
        <dbReference type="ChEBI" id="CHEBI:58116"/>
        <dbReference type="ChEBI" id="CHEBI:58286"/>
        <dbReference type="ChEBI" id="CHEBI:58319"/>
        <dbReference type="EC" id="7.2.1.4"/>
    </reaction>
</comment>
<dbReference type="GO" id="GO:0032259">
    <property type="term" value="P:methylation"/>
    <property type="evidence" value="ECO:0007669"/>
    <property type="project" value="UniProtKB-KW"/>
</dbReference>
<dbReference type="EC" id="7.2.1.4" evidence="18 19"/>
<proteinExistence type="inferred from homology"/>
<dbReference type="GO" id="GO:0030269">
    <property type="term" value="F:tetrahydromethanopterin S-methyltransferase activity"/>
    <property type="evidence" value="ECO:0007669"/>
    <property type="project" value="UniProtKB-UniRule"/>
</dbReference>
<comment type="subunit">
    <text evidence="5 19">The complex is composed of 8 subunits; MtrA, MtrB, MtrC, MtrD, MtrE, MtrF, MtrG and MtrH.</text>
</comment>
<gene>
    <name evidence="19" type="primary">mtrB</name>
    <name evidence="20" type="ordered locus">Mfer_0780</name>
</gene>
<dbReference type="PIRSF" id="PIRSF005518">
    <property type="entry name" value="MtrB"/>
    <property type="match status" value="1"/>
</dbReference>
<dbReference type="KEGG" id="mfv:Mfer_0780"/>
<dbReference type="Proteomes" id="UP000002315">
    <property type="component" value="Chromosome"/>
</dbReference>
<evidence type="ECO:0000256" key="17">
    <source>
        <dbReference type="ARBA" id="ARBA00044880"/>
    </source>
</evidence>
<accession>E3GZ47</accession>
<dbReference type="GO" id="GO:0006730">
    <property type="term" value="P:one-carbon metabolic process"/>
    <property type="evidence" value="ECO:0007669"/>
    <property type="project" value="UniProtKB-UniRule"/>
</dbReference>
<keyword evidence="11 19" id="KW-0812">Transmembrane</keyword>
<evidence type="ECO:0000256" key="12">
    <source>
        <dbReference type="ARBA" id="ARBA00022967"/>
    </source>
</evidence>
<evidence type="ECO:0000313" key="21">
    <source>
        <dbReference type="Proteomes" id="UP000002315"/>
    </source>
</evidence>
<keyword evidence="21" id="KW-1185">Reference proteome</keyword>
<dbReference type="STRING" id="523846.Mfer_0780"/>
<comment type="function">
    <text evidence="1 19">Part of a complex that catalyzes the formation of methyl-coenzyme M and tetrahydromethanopterin from coenzyme M and methyl-tetrahydromethanopterin. This is an energy-conserving, sodium-ion translocating step.</text>
</comment>
<dbReference type="InterPro" id="IPR008690">
    <property type="entry name" value="MtrB_MeTrfase"/>
</dbReference>
<dbReference type="OrthoDB" id="114034at2157"/>
<keyword evidence="8 19" id="KW-0554">One-carbon metabolism</keyword>
<dbReference type="UniPathway" id="UPA00640">
    <property type="reaction ID" value="UER00698"/>
</dbReference>
<comment type="similarity">
    <text evidence="4 19">Belongs to the MtrB family.</text>
</comment>
<dbReference type="HAMAP" id="MF_01094">
    <property type="entry name" value="MtrB"/>
    <property type="match status" value="1"/>
</dbReference>
<keyword evidence="9 19" id="KW-0489">Methyltransferase</keyword>
<dbReference type="HOGENOM" id="CLU_171544_0_0_2"/>
<keyword evidence="13 19" id="KW-1133">Transmembrane helix</keyword>